<reference evidence="1" key="1">
    <citation type="journal article" date="2023" name="Pathogens">
        <title>Prevalence of Enterococcus spp. and the Whole-Genome Characteristics of Enterococcus faecium and Enterococcus faecalis Strains Isolated from Free-Living Birds in Poland.</title>
        <authorList>
            <person name="Kwit R."/>
            <person name="Zajac M."/>
            <person name="Smialowska-Weglinska A."/>
            <person name="Skarzynska M."/>
            <person name="Bomba A."/>
            <person name="Lalak A."/>
            <person name="Skrzypiec E."/>
            <person name="Wojdat D."/>
            <person name="Koza W."/>
            <person name="Mikos-Wojewoda E."/>
            <person name="Pasim P."/>
            <person name="Skora M."/>
            <person name="Polak M."/>
            <person name="Wiacek J."/>
            <person name="Wasyl D."/>
        </authorList>
    </citation>
    <scope>NUCLEOTIDE SEQUENCE</scope>
    <source>
        <strain evidence="1">691B_2</strain>
    </source>
</reference>
<gene>
    <name evidence="1" type="ORF">P0E79_12795</name>
</gene>
<reference evidence="1" key="2">
    <citation type="submission" date="2023-03" db="EMBL/GenBank/DDBJ databases">
        <authorList>
            <person name="Zajac M."/>
            <person name="Kwit R."/>
            <person name="Wasyl D."/>
        </authorList>
    </citation>
    <scope>NUCLEOTIDE SEQUENCE</scope>
    <source>
        <strain evidence="1">691B_2</strain>
    </source>
</reference>
<proteinExistence type="predicted"/>
<dbReference type="Proteomes" id="UP001173174">
    <property type="component" value="Unassembled WGS sequence"/>
</dbReference>
<evidence type="ECO:0000313" key="1">
    <source>
        <dbReference type="EMBL" id="MDN3193367.1"/>
    </source>
</evidence>
<dbReference type="AlphaFoldDB" id="A0AAW7KKC1"/>
<protein>
    <recommendedName>
        <fullName evidence="3">DUF4253 domain-containing protein</fullName>
    </recommendedName>
</protein>
<organism evidence="1 2">
    <name type="scientific">Enterococcus faecalis</name>
    <name type="common">Streptococcus faecalis</name>
    <dbReference type="NCBI Taxonomy" id="1351"/>
    <lineage>
        <taxon>Bacteria</taxon>
        <taxon>Bacillati</taxon>
        <taxon>Bacillota</taxon>
        <taxon>Bacilli</taxon>
        <taxon>Lactobacillales</taxon>
        <taxon>Enterococcaceae</taxon>
        <taxon>Enterococcus</taxon>
    </lineage>
</organism>
<comment type="caution">
    <text evidence="1">The sequence shown here is derived from an EMBL/GenBank/DDBJ whole genome shotgun (WGS) entry which is preliminary data.</text>
</comment>
<dbReference type="RefSeq" id="WP_289870180.1">
    <property type="nucleotide sequence ID" value="NZ_JAREWH010000016.1"/>
</dbReference>
<sequence>MLLKQQQPLALAFALSRDTTNLTKKIERLRKEEHLPKKPFFYSSLNQIRREIFMGLDMWLYEKERNSEEVAEIGYWRKANQIRAFFASYAPELIGENIEMLAVNEEMLLELKRRINCCLTERNENISSELLPTSQVFFFGSSEYDEWYYQDLEDTLPIIEKALTAINNNNLVFYGEWW</sequence>
<evidence type="ECO:0000313" key="2">
    <source>
        <dbReference type="Proteomes" id="UP001173174"/>
    </source>
</evidence>
<accession>A0AAW7KKC1</accession>
<dbReference type="EMBL" id="JAREWH010000016">
    <property type="protein sequence ID" value="MDN3193367.1"/>
    <property type="molecule type" value="Genomic_DNA"/>
</dbReference>
<evidence type="ECO:0008006" key="3">
    <source>
        <dbReference type="Google" id="ProtNLM"/>
    </source>
</evidence>
<name>A0AAW7KKC1_ENTFL</name>